<dbReference type="InterPro" id="IPR001296">
    <property type="entry name" value="Glyco_trans_1"/>
</dbReference>
<sequence>MNFLFLNSARRGWGGNEKWTRLAAESLAEEHGVFLAYRDPRLAERFTVRSFRLPFKAEVDLVTLFMLTRIIRREKIDVLIPTKRKDYVLAGLASRICGISNILRLGIDRPLKNTFLHKLVYSIWSDGIIVNADKIRLTLLQTAWISPEKIRVIYNGLDRTSLDINANERTWNKPFIFTITSAGALIPRKGFDFLIRSFSRFIQNHPDTGAGLVIMGDGPELSRLKQLAALLGIAERVVFTGFVDNPYPVLKQSDVYVAASTSEGISNALIEAMYFGCVPISTEAGGTKEMIGNGENGFLVQFGNDQQLSSLFGTLYNSPEMRRKIGSTAKTTIRKAFSTEVMTKELLEFCVMQTSAKNNV</sequence>
<evidence type="ECO:0000313" key="3">
    <source>
        <dbReference type="EMBL" id="ACD89377.1"/>
    </source>
</evidence>
<dbReference type="eggNOG" id="COG0438">
    <property type="taxonomic scope" value="Bacteria"/>
</dbReference>
<dbReference type="HOGENOM" id="CLU_009583_0_4_10"/>
<dbReference type="KEGG" id="cli:Clim_0283"/>
<feature type="domain" description="Glycosyl transferase family 1" evidence="1">
    <location>
        <begin position="178"/>
        <end position="330"/>
    </location>
</feature>
<dbReference type="RefSeq" id="WP_012465258.1">
    <property type="nucleotide sequence ID" value="NC_010803.1"/>
</dbReference>
<keyword evidence="3" id="KW-0808">Transferase</keyword>
<gene>
    <name evidence="3" type="ordered locus">Clim_0283</name>
</gene>
<dbReference type="SUPFAM" id="SSF53756">
    <property type="entry name" value="UDP-Glycosyltransferase/glycogen phosphorylase"/>
    <property type="match status" value="1"/>
</dbReference>
<protein>
    <submittedName>
        <fullName evidence="3">Glycosyl transferase group 1</fullName>
    </submittedName>
</protein>
<accession>B3EF94</accession>
<name>B3EF94_CHLL2</name>
<evidence type="ECO:0000313" key="4">
    <source>
        <dbReference type="Proteomes" id="UP000008841"/>
    </source>
</evidence>
<dbReference type="STRING" id="290315.Clim_0283"/>
<dbReference type="Proteomes" id="UP000008841">
    <property type="component" value="Chromosome"/>
</dbReference>
<evidence type="ECO:0000259" key="2">
    <source>
        <dbReference type="Pfam" id="PF13439"/>
    </source>
</evidence>
<evidence type="ECO:0000259" key="1">
    <source>
        <dbReference type="Pfam" id="PF00534"/>
    </source>
</evidence>
<dbReference type="CAZy" id="GT4">
    <property type="family name" value="Glycosyltransferase Family 4"/>
</dbReference>
<organism evidence="3 4">
    <name type="scientific">Chlorobium limicola (strain DSM 245 / NBRC 103803 / 6330)</name>
    <dbReference type="NCBI Taxonomy" id="290315"/>
    <lineage>
        <taxon>Bacteria</taxon>
        <taxon>Pseudomonadati</taxon>
        <taxon>Chlorobiota</taxon>
        <taxon>Chlorobiia</taxon>
        <taxon>Chlorobiales</taxon>
        <taxon>Chlorobiaceae</taxon>
        <taxon>Chlorobium/Pelodictyon group</taxon>
        <taxon>Chlorobium</taxon>
    </lineage>
</organism>
<dbReference type="CDD" id="cd03811">
    <property type="entry name" value="GT4_GT28_WabH-like"/>
    <property type="match status" value="1"/>
</dbReference>
<proteinExistence type="predicted"/>
<dbReference type="OrthoDB" id="9790710at2"/>
<reference evidence="3 4" key="1">
    <citation type="submission" date="2008-05" db="EMBL/GenBank/DDBJ databases">
        <title>Complete sequence of Chlorobium limicola DSM 245.</title>
        <authorList>
            <consortium name="US DOE Joint Genome Institute"/>
            <person name="Lucas S."/>
            <person name="Copeland A."/>
            <person name="Lapidus A."/>
            <person name="Glavina del Rio T."/>
            <person name="Dalin E."/>
            <person name="Tice H."/>
            <person name="Bruce D."/>
            <person name="Goodwin L."/>
            <person name="Pitluck S."/>
            <person name="Schmutz J."/>
            <person name="Larimer F."/>
            <person name="Land M."/>
            <person name="Hauser L."/>
            <person name="Kyrpides N."/>
            <person name="Ovchinnikova G."/>
            <person name="Zhao F."/>
            <person name="Li T."/>
            <person name="Liu Z."/>
            <person name="Overmann J."/>
            <person name="Bryant D.A."/>
            <person name="Richardson P."/>
        </authorList>
    </citation>
    <scope>NUCLEOTIDE SEQUENCE [LARGE SCALE GENOMIC DNA]</scope>
    <source>
        <strain evidence="4">DSM 245 / NBRC 103803 / 6330</strain>
    </source>
</reference>
<feature type="domain" description="Glycosyltransferase subfamily 4-like N-terminal" evidence="2">
    <location>
        <begin position="14"/>
        <end position="159"/>
    </location>
</feature>
<dbReference type="PANTHER" id="PTHR12526">
    <property type="entry name" value="GLYCOSYLTRANSFERASE"/>
    <property type="match status" value="1"/>
</dbReference>
<dbReference type="Pfam" id="PF00534">
    <property type="entry name" value="Glycos_transf_1"/>
    <property type="match status" value="1"/>
</dbReference>
<dbReference type="Pfam" id="PF13439">
    <property type="entry name" value="Glyco_transf_4"/>
    <property type="match status" value="1"/>
</dbReference>
<dbReference type="InterPro" id="IPR028098">
    <property type="entry name" value="Glyco_trans_4-like_N"/>
</dbReference>
<dbReference type="AlphaFoldDB" id="B3EF94"/>
<dbReference type="Gene3D" id="3.40.50.2000">
    <property type="entry name" value="Glycogen Phosphorylase B"/>
    <property type="match status" value="2"/>
</dbReference>
<dbReference type="GO" id="GO:0016757">
    <property type="term" value="F:glycosyltransferase activity"/>
    <property type="evidence" value="ECO:0007669"/>
    <property type="project" value="InterPro"/>
</dbReference>
<dbReference type="PANTHER" id="PTHR12526:SF627">
    <property type="entry name" value="D-RHAMNOSYLTRANSFERASE WBPZ"/>
    <property type="match status" value="1"/>
</dbReference>
<dbReference type="EMBL" id="CP001097">
    <property type="protein sequence ID" value="ACD89377.1"/>
    <property type="molecule type" value="Genomic_DNA"/>
</dbReference>